<name>A0A9D2JHH7_9ENTE</name>
<comment type="caution">
    <text evidence="1">The sequence shown here is derived from an EMBL/GenBank/DDBJ whole genome shotgun (WGS) entry which is preliminary data.</text>
</comment>
<gene>
    <name evidence="1" type="ORF">IAA20_01485</name>
</gene>
<sequence length="103" mass="11996">MNLNRLKEGRPFKTVSNFGEIATITACLMINAKVICSNDFDIRTIVTQEDFRVLIDEQDVLIKQDSAEDFCVYCYQKEIASRKSVRNFYKSIIFESQQRDSKL</sequence>
<proteinExistence type="predicted"/>
<dbReference type="Proteomes" id="UP000824063">
    <property type="component" value="Unassembled WGS sequence"/>
</dbReference>
<dbReference type="AlphaFoldDB" id="A0A9D2JHH7"/>
<evidence type="ECO:0000313" key="1">
    <source>
        <dbReference type="EMBL" id="HIZ52604.1"/>
    </source>
</evidence>
<dbReference type="EMBL" id="DXBN01000036">
    <property type="protein sequence ID" value="HIZ52604.1"/>
    <property type="molecule type" value="Genomic_DNA"/>
</dbReference>
<organism evidence="1 2">
    <name type="scientific">Candidatus Enterococcus avicola</name>
    <dbReference type="NCBI Taxonomy" id="2838561"/>
    <lineage>
        <taxon>Bacteria</taxon>
        <taxon>Bacillati</taxon>
        <taxon>Bacillota</taxon>
        <taxon>Bacilli</taxon>
        <taxon>Lactobacillales</taxon>
        <taxon>Enterococcaceae</taxon>
        <taxon>Enterococcus</taxon>
    </lineage>
</organism>
<reference evidence="1" key="2">
    <citation type="submission" date="2021-04" db="EMBL/GenBank/DDBJ databases">
        <authorList>
            <person name="Gilroy R."/>
        </authorList>
    </citation>
    <scope>NUCLEOTIDE SEQUENCE</scope>
    <source>
        <strain evidence="1">CHK172-16539</strain>
    </source>
</reference>
<reference evidence="1" key="1">
    <citation type="journal article" date="2021" name="PeerJ">
        <title>Extensive microbial diversity within the chicken gut microbiome revealed by metagenomics and culture.</title>
        <authorList>
            <person name="Gilroy R."/>
            <person name="Ravi A."/>
            <person name="Getino M."/>
            <person name="Pursley I."/>
            <person name="Horton D.L."/>
            <person name="Alikhan N.F."/>
            <person name="Baker D."/>
            <person name="Gharbi K."/>
            <person name="Hall N."/>
            <person name="Watson M."/>
            <person name="Adriaenssens E.M."/>
            <person name="Foster-Nyarko E."/>
            <person name="Jarju S."/>
            <person name="Secka A."/>
            <person name="Antonio M."/>
            <person name="Oren A."/>
            <person name="Chaudhuri R.R."/>
            <person name="La Ragione R."/>
            <person name="Hildebrand F."/>
            <person name="Pallen M.J."/>
        </authorList>
    </citation>
    <scope>NUCLEOTIDE SEQUENCE</scope>
    <source>
        <strain evidence="1">CHK172-16539</strain>
    </source>
</reference>
<evidence type="ECO:0000313" key="2">
    <source>
        <dbReference type="Proteomes" id="UP000824063"/>
    </source>
</evidence>
<accession>A0A9D2JHH7</accession>
<protein>
    <submittedName>
        <fullName evidence="1">Uncharacterized protein</fullName>
    </submittedName>
</protein>